<dbReference type="HAMAP" id="MF_00208">
    <property type="entry name" value="MurE"/>
    <property type="match status" value="1"/>
</dbReference>
<accession>A0ABW4B5X5</accession>
<proteinExistence type="inferred from homology"/>
<comment type="PTM">
    <text evidence="2">Carboxylation is probably crucial for Mg(2+) binding and, consequently, for the gamma-phosphate positioning of ATP.</text>
</comment>
<keyword evidence="2" id="KW-0460">Magnesium</keyword>
<feature type="binding site" evidence="2">
    <location>
        <position position="187"/>
    </location>
    <ligand>
        <name>UDP-N-acetyl-alpha-D-muramoyl-L-alanyl-D-glutamate</name>
        <dbReference type="ChEBI" id="CHEBI:83900"/>
    </ligand>
</feature>
<feature type="binding site" evidence="2">
    <location>
        <begin position="110"/>
        <end position="116"/>
    </location>
    <ligand>
        <name>ATP</name>
        <dbReference type="ChEBI" id="CHEBI:30616"/>
    </ligand>
</feature>
<keyword evidence="2 3" id="KW-0132">Cell division</keyword>
<evidence type="ECO:0000313" key="6">
    <source>
        <dbReference type="EMBL" id="MFD1384949.1"/>
    </source>
</evidence>
<dbReference type="InterPro" id="IPR005761">
    <property type="entry name" value="UDP-N-AcMur-Glu-dNH2Pim_ligase"/>
</dbReference>
<organism evidence="6 7">
    <name type="scientific">Rhodanobacter aciditrophus</name>
    <dbReference type="NCBI Taxonomy" id="1623218"/>
    <lineage>
        <taxon>Bacteria</taxon>
        <taxon>Pseudomonadati</taxon>
        <taxon>Pseudomonadota</taxon>
        <taxon>Gammaproteobacteria</taxon>
        <taxon>Lysobacterales</taxon>
        <taxon>Rhodanobacteraceae</taxon>
        <taxon>Rhodanobacter</taxon>
    </lineage>
</organism>
<comment type="pathway">
    <text evidence="2 3">Cell wall biogenesis; peptidoglycan biosynthesis.</text>
</comment>
<evidence type="ECO:0000256" key="2">
    <source>
        <dbReference type="HAMAP-Rule" id="MF_00208"/>
    </source>
</evidence>
<dbReference type="NCBIfam" id="TIGR01085">
    <property type="entry name" value="murE"/>
    <property type="match status" value="1"/>
</dbReference>
<keyword evidence="2" id="KW-0067">ATP-binding</keyword>
<name>A0ABW4B5X5_9GAMM</name>
<feature type="domain" description="Mur ligase C-terminal" evidence="4">
    <location>
        <begin position="329"/>
        <end position="457"/>
    </location>
</feature>
<feature type="binding site" evidence="2">
    <location>
        <position position="378"/>
    </location>
    <ligand>
        <name>meso-2,6-diaminopimelate</name>
        <dbReference type="ChEBI" id="CHEBI:57791"/>
    </ligand>
</feature>
<dbReference type="EMBL" id="JBHTMN010000018">
    <property type="protein sequence ID" value="MFD1384949.1"/>
    <property type="molecule type" value="Genomic_DNA"/>
</dbReference>
<feature type="binding site" evidence="2">
    <location>
        <position position="179"/>
    </location>
    <ligand>
        <name>UDP-N-acetyl-alpha-D-muramoyl-L-alanyl-D-glutamate</name>
        <dbReference type="ChEBI" id="CHEBI:83900"/>
    </ligand>
</feature>
<dbReference type="InterPro" id="IPR036615">
    <property type="entry name" value="Mur_ligase_C_dom_sf"/>
</dbReference>
<feature type="binding site" evidence="2">
    <location>
        <begin position="402"/>
        <end position="405"/>
    </location>
    <ligand>
        <name>meso-2,6-diaminopimelate</name>
        <dbReference type="ChEBI" id="CHEBI:57791"/>
    </ligand>
</feature>
<dbReference type="InterPro" id="IPR004101">
    <property type="entry name" value="Mur_ligase_C"/>
</dbReference>
<dbReference type="Proteomes" id="UP001597059">
    <property type="component" value="Unassembled WGS sequence"/>
</dbReference>
<comment type="caution">
    <text evidence="2">Lacks conserved residue(s) required for the propagation of feature annotation.</text>
</comment>
<feature type="modified residue" description="N6-carboxylysine" evidence="2">
    <location>
        <position position="219"/>
    </location>
</feature>
<feature type="binding site" evidence="2">
    <location>
        <position position="31"/>
    </location>
    <ligand>
        <name>UDP-N-acetyl-alpha-D-muramoyl-L-alanyl-D-glutamate</name>
        <dbReference type="ChEBI" id="CHEBI:83900"/>
    </ligand>
</feature>
<comment type="function">
    <text evidence="2">Catalyzes the addition of meso-diaminopimelic acid to the nucleotide precursor UDP-N-acetylmuramoyl-L-alanyl-D-glutamate (UMAG) in the biosynthesis of bacterial cell-wall peptidoglycan.</text>
</comment>
<dbReference type="InterPro" id="IPR036565">
    <property type="entry name" value="Mur-like_cat_sf"/>
</dbReference>
<comment type="catalytic activity">
    <reaction evidence="2">
        <text>UDP-N-acetyl-alpha-D-muramoyl-L-alanyl-D-glutamate + meso-2,6-diaminopimelate + ATP = UDP-N-acetyl-alpha-D-muramoyl-L-alanyl-gamma-D-glutamyl-meso-2,6-diaminopimelate + ADP + phosphate + H(+)</text>
        <dbReference type="Rhea" id="RHEA:23676"/>
        <dbReference type="ChEBI" id="CHEBI:15378"/>
        <dbReference type="ChEBI" id="CHEBI:30616"/>
        <dbReference type="ChEBI" id="CHEBI:43474"/>
        <dbReference type="ChEBI" id="CHEBI:57791"/>
        <dbReference type="ChEBI" id="CHEBI:83900"/>
        <dbReference type="ChEBI" id="CHEBI:83905"/>
        <dbReference type="ChEBI" id="CHEBI:456216"/>
        <dbReference type="EC" id="6.3.2.13"/>
    </reaction>
</comment>
<feature type="binding site" evidence="2">
    <location>
        <position position="151"/>
    </location>
    <ligand>
        <name>UDP-N-acetyl-alpha-D-muramoyl-L-alanyl-D-glutamate</name>
        <dbReference type="ChEBI" id="CHEBI:83900"/>
    </ligand>
</feature>
<keyword evidence="2 3" id="KW-0133">Cell shape</keyword>
<dbReference type="InterPro" id="IPR035911">
    <property type="entry name" value="MurE/MurF_N"/>
</dbReference>
<dbReference type="Gene3D" id="3.40.1190.10">
    <property type="entry name" value="Mur-like, catalytic domain"/>
    <property type="match status" value="1"/>
</dbReference>
<evidence type="ECO:0000256" key="3">
    <source>
        <dbReference type="RuleBase" id="RU004135"/>
    </source>
</evidence>
<dbReference type="GO" id="GO:0008765">
    <property type="term" value="F:UDP-N-acetylmuramoylalanyl-D-glutamate-2,6-diaminopimelate ligase activity"/>
    <property type="evidence" value="ECO:0007669"/>
    <property type="project" value="UniProtKB-EC"/>
</dbReference>
<dbReference type="NCBIfam" id="NF001124">
    <property type="entry name" value="PRK00139.1-2"/>
    <property type="match status" value="1"/>
</dbReference>
<feature type="binding site" evidence="2">
    <location>
        <position position="185"/>
    </location>
    <ligand>
        <name>UDP-N-acetyl-alpha-D-muramoyl-L-alanyl-D-glutamate</name>
        <dbReference type="ChEBI" id="CHEBI:83900"/>
    </ligand>
</feature>
<dbReference type="EC" id="6.3.2.13" evidence="2"/>
<dbReference type="PANTHER" id="PTHR23135">
    <property type="entry name" value="MUR LIGASE FAMILY MEMBER"/>
    <property type="match status" value="1"/>
</dbReference>
<gene>
    <name evidence="2" type="primary">murE</name>
    <name evidence="6" type="ORF">ACFQ45_16400</name>
</gene>
<keyword evidence="2 6" id="KW-0436">Ligase</keyword>
<dbReference type="SUPFAM" id="SSF53244">
    <property type="entry name" value="MurD-like peptide ligases, peptide-binding domain"/>
    <property type="match status" value="1"/>
</dbReference>
<dbReference type="Pfam" id="PF02875">
    <property type="entry name" value="Mur_ligase_C"/>
    <property type="match status" value="1"/>
</dbReference>
<feature type="binding site" evidence="2">
    <location>
        <position position="459"/>
    </location>
    <ligand>
        <name>meso-2,6-diaminopimelate</name>
        <dbReference type="ChEBI" id="CHEBI:57791"/>
    </ligand>
</feature>
<dbReference type="NCBIfam" id="NF001126">
    <property type="entry name" value="PRK00139.1-4"/>
    <property type="match status" value="1"/>
</dbReference>
<comment type="caution">
    <text evidence="6">The sequence shown here is derived from an EMBL/GenBank/DDBJ whole genome shotgun (WGS) entry which is preliminary data.</text>
</comment>
<keyword evidence="2 3" id="KW-0961">Cell wall biogenesis/degradation</keyword>
<protein>
    <recommendedName>
        <fullName evidence="2">UDP-N-acetylmuramoyl-L-alanyl-D-glutamate--2,6-diaminopimelate ligase</fullName>
        <ecNumber evidence="2">6.3.2.13</ecNumber>
    </recommendedName>
    <alternativeName>
        <fullName evidence="2">Meso-A2pm-adding enzyme</fullName>
    </alternativeName>
    <alternativeName>
        <fullName evidence="2">Meso-diaminopimelate-adding enzyme</fullName>
    </alternativeName>
    <alternativeName>
        <fullName evidence="2">UDP-MurNAc-L-Ala-D-Glu:meso-diaminopimelate ligase</fullName>
    </alternativeName>
    <alternativeName>
        <fullName evidence="2">UDP-MurNAc-tripeptide synthetase</fullName>
    </alternativeName>
    <alternativeName>
        <fullName evidence="2">UDP-N-acetylmuramyl-tripeptide synthetase</fullName>
    </alternativeName>
</protein>
<reference evidence="7" key="1">
    <citation type="journal article" date="2019" name="Int. J. Syst. Evol. Microbiol.">
        <title>The Global Catalogue of Microorganisms (GCM) 10K type strain sequencing project: providing services to taxonomists for standard genome sequencing and annotation.</title>
        <authorList>
            <consortium name="The Broad Institute Genomics Platform"/>
            <consortium name="The Broad Institute Genome Sequencing Center for Infectious Disease"/>
            <person name="Wu L."/>
            <person name="Ma J."/>
        </authorList>
    </citation>
    <scope>NUCLEOTIDE SEQUENCE [LARGE SCALE GENOMIC DNA]</scope>
    <source>
        <strain evidence="7">JCM 30774</strain>
    </source>
</reference>
<feature type="binding site" evidence="2">
    <location>
        <position position="455"/>
    </location>
    <ligand>
        <name>meso-2,6-diaminopimelate</name>
        <dbReference type="ChEBI" id="CHEBI:57791"/>
    </ligand>
</feature>
<dbReference type="Gene3D" id="3.40.1390.10">
    <property type="entry name" value="MurE/MurF, N-terminal domain"/>
    <property type="match status" value="1"/>
</dbReference>
<keyword evidence="7" id="KW-1185">Reference proteome</keyword>
<keyword evidence="2" id="KW-0963">Cytoplasm</keyword>
<dbReference type="SUPFAM" id="SSF63418">
    <property type="entry name" value="MurE/MurF N-terminal domain"/>
    <property type="match status" value="1"/>
</dbReference>
<keyword evidence="2" id="KW-0547">Nucleotide-binding</keyword>
<keyword evidence="2 3" id="KW-0573">Peptidoglycan synthesis</keyword>
<comment type="similarity">
    <text evidence="1 2">Belongs to the MurCDEF family. MurE subfamily.</text>
</comment>
<dbReference type="SUPFAM" id="SSF53623">
    <property type="entry name" value="MurD-like peptide ligases, catalytic domain"/>
    <property type="match status" value="1"/>
</dbReference>
<evidence type="ECO:0000313" key="7">
    <source>
        <dbReference type="Proteomes" id="UP001597059"/>
    </source>
</evidence>
<dbReference type="InterPro" id="IPR013221">
    <property type="entry name" value="Mur_ligase_cen"/>
</dbReference>
<sequence length="488" mass="52867">MFSSAQLSHWLELPLPNTLEQIEYRSLETDSRLVDQYSVFIALPGVTSNGWDYLEQVAEKGCTLALVPQGLQIVHDKISIIEVAGLEEVLGALVRQVYGPAPEHIVAVTGTNGKSSTCFYIAQLANQIGFNSAMVGTFGIGPLDQLEEAKQTTPDLLTLHKLLSKFAQQGIDFVAFEASSHALDQKRLAGVPVTTAVFTNLTRDHLDYHGSMEQYAMAKSKLFGFSGLQRSVICIDSDYGQYMAEKSVAPVWTYSQGAGADFSVVSKNYLQTGVQLELLLCGVTYEVFLPLLGGFNVQNALAALASVWRVAPSKGELVAALANLNGAPGRMEPVKVTSAPLVLVDYAHTSDALDMALSAVRAHVPGRLICVFGCGGDRDKGKRPMMLQAAQQYADEVWVTSDNPRSESPKAIIDEVLSGQNLALSKQLHVVVDRSDAITKAVATAQPEDIVLIAGKGHETYQEVMGVRHHFDDREEALKALNAYVKQS</sequence>
<feature type="short sequence motif" description="Meso-diaminopimelate recognition motif" evidence="2">
    <location>
        <begin position="402"/>
        <end position="405"/>
    </location>
</feature>
<dbReference type="RefSeq" id="WP_377369654.1">
    <property type="nucleotide sequence ID" value="NZ_JBHTMN010000018.1"/>
</dbReference>
<evidence type="ECO:0000256" key="1">
    <source>
        <dbReference type="ARBA" id="ARBA00005898"/>
    </source>
</evidence>
<dbReference type="Gene3D" id="3.90.190.20">
    <property type="entry name" value="Mur ligase, C-terminal domain"/>
    <property type="match status" value="1"/>
</dbReference>
<feature type="domain" description="Mur ligase central" evidence="5">
    <location>
        <begin position="108"/>
        <end position="306"/>
    </location>
</feature>
<dbReference type="PANTHER" id="PTHR23135:SF4">
    <property type="entry name" value="UDP-N-ACETYLMURAMOYL-L-ALANYL-D-GLUTAMATE--2,6-DIAMINOPIMELATE LIGASE MURE HOMOLOG, CHLOROPLASTIC"/>
    <property type="match status" value="1"/>
</dbReference>
<evidence type="ECO:0000259" key="5">
    <source>
        <dbReference type="Pfam" id="PF08245"/>
    </source>
</evidence>
<dbReference type="Pfam" id="PF08245">
    <property type="entry name" value="Mur_ligase_M"/>
    <property type="match status" value="1"/>
</dbReference>
<evidence type="ECO:0000259" key="4">
    <source>
        <dbReference type="Pfam" id="PF02875"/>
    </source>
</evidence>
<keyword evidence="2 3" id="KW-0131">Cell cycle</keyword>
<feature type="binding site" evidence="2">
    <location>
        <begin position="152"/>
        <end position="153"/>
    </location>
    <ligand>
        <name>UDP-N-acetyl-alpha-D-muramoyl-L-alanyl-D-glutamate</name>
        <dbReference type="ChEBI" id="CHEBI:83900"/>
    </ligand>
</feature>
<comment type="cofactor">
    <cofactor evidence="2">
        <name>Mg(2+)</name>
        <dbReference type="ChEBI" id="CHEBI:18420"/>
    </cofactor>
</comment>
<comment type="subcellular location">
    <subcellularLocation>
        <location evidence="2 3">Cytoplasm</location>
    </subcellularLocation>
</comment>